<evidence type="ECO:0000259" key="1">
    <source>
        <dbReference type="PROSITE" id="PS50914"/>
    </source>
</evidence>
<proteinExistence type="predicted"/>
<comment type="caution">
    <text evidence="2">The sequence shown here is derived from an EMBL/GenBank/DDBJ whole genome shotgun (WGS) entry which is preliminary data.</text>
</comment>
<dbReference type="EMBL" id="QPJU01000001">
    <property type="protein sequence ID" value="RCX11917.1"/>
    <property type="molecule type" value="Genomic_DNA"/>
</dbReference>
<dbReference type="AlphaFoldDB" id="A0A369AUM0"/>
<dbReference type="Proteomes" id="UP000252174">
    <property type="component" value="Unassembled WGS sequence"/>
</dbReference>
<protein>
    <submittedName>
        <fullName evidence="2">Osmotically-inducible protein OsmY</fullName>
    </submittedName>
</protein>
<dbReference type="InterPro" id="IPR007055">
    <property type="entry name" value="BON_dom"/>
</dbReference>
<dbReference type="RefSeq" id="WP_114482048.1">
    <property type="nucleotide sequence ID" value="NZ_QPJU01000001.1"/>
</dbReference>
<dbReference type="InterPro" id="IPR014004">
    <property type="entry name" value="Transpt-assoc_nodulatn_dom_bac"/>
</dbReference>
<name>A0A369AUM0_9BURK</name>
<evidence type="ECO:0000313" key="2">
    <source>
        <dbReference type="EMBL" id="RCX11917.1"/>
    </source>
</evidence>
<keyword evidence="3" id="KW-1185">Reference proteome</keyword>
<dbReference type="PANTHER" id="PTHR34606">
    <property type="entry name" value="BON DOMAIN-CONTAINING PROTEIN"/>
    <property type="match status" value="1"/>
</dbReference>
<gene>
    <name evidence="2" type="ORF">DFR45_101452</name>
</gene>
<dbReference type="SMART" id="SM00749">
    <property type="entry name" value="BON"/>
    <property type="match status" value="2"/>
</dbReference>
<feature type="domain" description="BON" evidence="1">
    <location>
        <begin position="52"/>
        <end position="124"/>
    </location>
</feature>
<dbReference type="Gene3D" id="3.30.1340.30">
    <property type="match status" value="1"/>
</dbReference>
<sequence>MILIANNDARTYTKRPLQVLTLVFALGLSACAPVVLGGAAMTGMVAADRRTAGTQLEDERIELIATNRLNELLGERGHVNVTSFNRRVLITGEVPTAQDRQRVEAAIAQIENVRGVVNDLAVMPNASLGQRSSDSWITGQVRAGIVDARDLSSSAFKVVTERGVVYLMGIVTQREAERVTEIARGVPGVAKVVRVFEIVSEDELRRLVPPPQPTPATAAPASGG</sequence>
<feature type="domain" description="BON" evidence="1">
    <location>
        <begin position="133"/>
        <end position="200"/>
    </location>
</feature>
<dbReference type="PROSITE" id="PS50914">
    <property type="entry name" value="BON"/>
    <property type="match status" value="2"/>
</dbReference>
<dbReference type="Pfam" id="PF04972">
    <property type="entry name" value="BON"/>
    <property type="match status" value="2"/>
</dbReference>
<evidence type="ECO:0000313" key="3">
    <source>
        <dbReference type="Proteomes" id="UP000252174"/>
    </source>
</evidence>
<reference evidence="2 3" key="1">
    <citation type="submission" date="2018-07" db="EMBL/GenBank/DDBJ databases">
        <title>Genomic Encyclopedia of Type Strains, Phase IV (KMG-IV): sequencing the most valuable type-strain genomes for metagenomic binning, comparative biology and taxonomic classification.</title>
        <authorList>
            <person name="Goeker M."/>
        </authorList>
    </citation>
    <scope>NUCLEOTIDE SEQUENCE [LARGE SCALE GENOMIC DNA]</scope>
    <source>
        <strain evidence="2 3">DSM 100911</strain>
    </source>
</reference>
<dbReference type="OrthoDB" id="5294487at2"/>
<dbReference type="PANTHER" id="PTHR34606:SF15">
    <property type="entry name" value="BON DOMAIN-CONTAINING PROTEIN"/>
    <property type="match status" value="1"/>
</dbReference>
<organism evidence="2 3">
    <name type="scientific">Extensimonas vulgaris</name>
    <dbReference type="NCBI Taxonomy" id="1031594"/>
    <lineage>
        <taxon>Bacteria</taxon>
        <taxon>Pseudomonadati</taxon>
        <taxon>Pseudomonadota</taxon>
        <taxon>Betaproteobacteria</taxon>
        <taxon>Burkholderiales</taxon>
        <taxon>Comamonadaceae</taxon>
        <taxon>Extensimonas</taxon>
    </lineage>
</organism>
<accession>A0A369AUM0</accession>
<dbReference type="InterPro" id="IPR051686">
    <property type="entry name" value="Lipoprotein_DolP"/>
</dbReference>